<dbReference type="InterPro" id="IPR000719">
    <property type="entry name" value="Prot_kinase_dom"/>
</dbReference>
<feature type="compositionally biased region" description="Low complexity" evidence="10">
    <location>
        <begin position="424"/>
        <end position="434"/>
    </location>
</feature>
<name>A0A9P6MIM9_9FUNG</name>
<feature type="domain" description="Protein kinase" evidence="11">
    <location>
        <begin position="623"/>
        <end position="797"/>
    </location>
</feature>
<evidence type="ECO:0000256" key="4">
    <source>
        <dbReference type="ARBA" id="ARBA00022741"/>
    </source>
</evidence>
<proteinExistence type="predicted"/>
<feature type="region of interest" description="Disordered" evidence="10">
    <location>
        <begin position="1"/>
        <end position="62"/>
    </location>
</feature>
<dbReference type="EMBL" id="JAAAHW010000395">
    <property type="protein sequence ID" value="KAG0002922.1"/>
    <property type="molecule type" value="Genomic_DNA"/>
</dbReference>
<dbReference type="PANTHER" id="PTHR24343">
    <property type="entry name" value="SERINE/THREONINE KINASE"/>
    <property type="match status" value="1"/>
</dbReference>
<evidence type="ECO:0000313" key="12">
    <source>
        <dbReference type="EMBL" id="KAG0002922.1"/>
    </source>
</evidence>
<accession>A0A9P6MIM9</accession>
<reference evidence="12" key="1">
    <citation type="journal article" date="2020" name="Fungal Divers.">
        <title>Resolving the Mortierellaceae phylogeny through synthesis of multi-gene phylogenetics and phylogenomics.</title>
        <authorList>
            <person name="Vandepol N."/>
            <person name="Liber J."/>
            <person name="Desiro A."/>
            <person name="Na H."/>
            <person name="Kennedy M."/>
            <person name="Barry K."/>
            <person name="Grigoriev I.V."/>
            <person name="Miller A.N."/>
            <person name="O'Donnell K."/>
            <person name="Stajich J.E."/>
            <person name="Bonito G."/>
        </authorList>
    </citation>
    <scope>NUCLEOTIDE SEQUENCE</scope>
    <source>
        <strain evidence="12">MES-2147</strain>
    </source>
</reference>
<feature type="binding site" evidence="9">
    <location>
        <position position="652"/>
    </location>
    <ligand>
        <name>ATP</name>
        <dbReference type="ChEBI" id="CHEBI:30616"/>
    </ligand>
</feature>
<evidence type="ECO:0000256" key="5">
    <source>
        <dbReference type="ARBA" id="ARBA00022777"/>
    </source>
</evidence>
<organism evidence="12 13">
    <name type="scientific">Modicella reniformis</name>
    <dbReference type="NCBI Taxonomy" id="1440133"/>
    <lineage>
        <taxon>Eukaryota</taxon>
        <taxon>Fungi</taxon>
        <taxon>Fungi incertae sedis</taxon>
        <taxon>Mucoromycota</taxon>
        <taxon>Mortierellomycotina</taxon>
        <taxon>Mortierellomycetes</taxon>
        <taxon>Mortierellales</taxon>
        <taxon>Mortierellaceae</taxon>
        <taxon>Modicella</taxon>
    </lineage>
</organism>
<dbReference type="AlphaFoldDB" id="A0A9P6MIM9"/>
<dbReference type="GO" id="GO:0005829">
    <property type="term" value="C:cytosol"/>
    <property type="evidence" value="ECO:0007669"/>
    <property type="project" value="TreeGrafter"/>
</dbReference>
<feature type="compositionally biased region" description="Polar residues" evidence="10">
    <location>
        <begin position="600"/>
        <end position="615"/>
    </location>
</feature>
<comment type="caution">
    <text evidence="12">The sequence shown here is derived from an EMBL/GenBank/DDBJ whole genome shotgun (WGS) entry which is preliminary data.</text>
</comment>
<dbReference type="Gene3D" id="1.10.510.10">
    <property type="entry name" value="Transferase(Phosphotransferase) domain 1"/>
    <property type="match status" value="1"/>
</dbReference>
<dbReference type="PROSITE" id="PS00108">
    <property type="entry name" value="PROTEIN_KINASE_ST"/>
    <property type="match status" value="1"/>
</dbReference>
<evidence type="ECO:0000259" key="11">
    <source>
        <dbReference type="PROSITE" id="PS50011"/>
    </source>
</evidence>
<keyword evidence="2 12" id="KW-0723">Serine/threonine-protein kinase</keyword>
<evidence type="ECO:0000256" key="10">
    <source>
        <dbReference type="SAM" id="MobiDB-lite"/>
    </source>
</evidence>
<dbReference type="GO" id="GO:0004674">
    <property type="term" value="F:protein serine/threonine kinase activity"/>
    <property type="evidence" value="ECO:0007669"/>
    <property type="project" value="UniProtKB-KW"/>
</dbReference>
<dbReference type="OrthoDB" id="6513151at2759"/>
<dbReference type="InterPro" id="IPR008271">
    <property type="entry name" value="Ser/Thr_kinase_AS"/>
</dbReference>
<feature type="compositionally biased region" description="Polar residues" evidence="10">
    <location>
        <begin position="448"/>
        <end position="457"/>
    </location>
</feature>
<evidence type="ECO:0000256" key="1">
    <source>
        <dbReference type="ARBA" id="ARBA00012513"/>
    </source>
</evidence>
<dbReference type="PROSITE" id="PS00107">
    <property type="entry name" value="PROTEIN_KINASE_ATP"/>
    <property type="match status" value="1"/>
</dbReference>
<dbReference type="SMART" id="SM00220">
    <property type="entry name" value="S_TKc"/>
    <property type="match status" value="1"/>
</dbReference>
<dbReference type="GO" id="GO:0005524">
    <property type="term" value="F:ATP binding"/>
    <property type="evidence" value="ECO:0007669"/>
    <property type="project" value="UniProtKB-UniRule"/>
</dbReference>
<feature type="region of interest" description="Disordered" evidence="10">
    <location>
        <begin position="421"/>
        <end position="491"/>
    </location>
</feature>
<keyword evidence="3" id="KW-0808">Transferase</keyword>
<evidence type="ECO:0000256" key="7">
    <source>
        <dbReference type="ARBA" id="ARBA00047899"/>
    </source>
</evidence>
<dbReference type="SUPFAM" id="SSF56112">
    <property type="entry name" value="Protein kinase-like (PK-like)"/>
    <property type="match status" value="1"/>
</dbReference>
<dbReference type="PANTHER" id="PTHR24343:SF137">
    <property type="entry name" value="SERINE_THREONINE-PROTEIN KINASE HRK1"/>
    <property type="match status" value="1"/>
</dbReference>
<dbReference type="Pfam" id="PF00069">
    <property type="entry name" value="Pkinase"/>
    <property type="match status" value="1"/>
</dbReference>
<evidence type="ECO:0000256" key="6">
    <source>
        <dbReference type="ARBA" id="ARBA00022840"/>
    </source>
</evidence>
<protein>
    <recommendedName>
        <fullName evidence="1">non-specific serine/threonine protein kinase</fullName>
        <ecNumber evidence="1">2.7.11.1</ecNumber>
    </recommendedName>
</protein>
<evidence type="ECO:0000256" key="3">
    <source>
        <dbReference type="ARBA" id="ARBA00022679"/>
    </source>
</evidence>
<keyword evidence="13" id="KW-1185">Reference proteome</keyword>
<dbReference type="InterPro" id="IPR017441">
    <property type="entry name" value="Protein_kinase_ATP_BS"/>
</dbReference>
<keyword evidence="5 12" id="KW-0418">Kinase</keyword>
<keyword evidence="4 9" id="KW-0547">Nucleotide-binding</keyword>
<evidence type="ECO:0000313" key="13">
    <source>
        <dbReference type="Proteomes" id="UP000749646"/>
    </source>
</evidence>
<feature type="compositionally biased region" description="Low complexity" evidence="10">
    <location>
        <begin position="479"/>
        <end position="491"/>
    </location>
</feature>
<dbReference type="PROSITE" id="PS50011">
    <property type="entry name" value="PROTEIN_KINASE_DOM"/>
    <property type="match status" value="1"/>
</dbReference>
<feature type="region of interest" description="Disordered" evidence="10">
    <location>
        <begin position="223"/>
        <end position="251"/>
    </location>
</feature>
<feature type="region of interest" description="Disordered" evidence="10">
    <location>
        <begin position="555"/>
        <end position="617"/>
    </location>
</feature>
<feature type="compositionally biased region" description="Polar residues" evidence="10">
    <location>
        <begin position="31"/>
        <end position="44"/>
    </location>
</feature>
<evidence type="ECO:0000256" key="9">
    <source>
        <dbReference type="PROSITE-ProRule" id="PRU10141"/>
    </source>
</evidence>
<sequence length="797" mass="86616">MTDTNNDTSESSRRTLGSPLSALPGHMLRRQVSSTGSDATSVANATGRPPALSAQEERHPTPEVDTLDMSLIQRYVHHYPALPSQAKLIDAAQLSPSSSLELPSPAPALATPLDPNISSPLNLGSPMSTSSLPSPSAYQPIGETNEHPATDLPALPKTFGMKTTGFQAPAPVEESLVQPTPSHLALTSDIQPGHDFSSSSVSTLAHPMKRTLPISPLALTSAVPEVDNSKATPGSSKAPKQEDQNLPSTEGIKHSSIDVLLTPIIKLGSPVLNENAPQEMGDVAPQAIGMGRRSRAAISEMTQRETDQVPGDGQARDHVSDYGPDSANYPAMMPIKESQHYGPVDYLDVHPRQASHKYLNNSFLTPAFLHGPHLSRTSSDTTEVLISHPISTETSRQNSDDEDYDHRAFASAADWSQRRQFNLSPSPRSQSPSQVVFSTAVPPKNTDVDQLSESLQRGQLDDHPDSAPLPGTREERRLSSAAPSTPGPSAAQAVVAEAHVMADSPSPTLALPVQMDIHKKSRPSSWKSARETSHGIFHDLKRFFHVDNTLHSTMATSPVSMDDKPDRPATPQLNSRRSGFLRDIIHSGHHGHPKEGSAHGSENSRSNGQHGNTIETDLRKKYGKLGKVLGRGAGGTVRVLLRSSDQTVFAIKQFRKRRPDESERSYVKKVTSEYCLGSTFHHPNIIETLDIVKESGHYYEVMEYAKYELFSTVMSGLMGRDEIACCFKGIIDGVAYLHSLGVAHRDLKLDNCVMNEQGIVKIIDFGCSMVFQLPFEKNIQMAKGMERLSRIESVVGR</sequence>
<keyword evidence="6 9" id="KW-0067">ATP-binding</keyword>
<dbReference type="EC" id="2.7.11.1" evidence="1"/>
<evidence type="ECO:0000256" key="8">
    <source>
        <dbReference type="ARBA" id="ARBA00048679"/>
    </source>
</evidence>
<dbReference type="InterPro" id="IPR011009">
    <property type="entry name" value="Kinase-like_dom_sf"/>
</dbReference>
<comment type="catalytic activity">
    <reaction evidence="7">
        <text>L-threonyl-[protein] + ATP = O-phospho-L-threonyl-[protein] + ADP + H(+)</text>
        <dbReference type="Rhea" id="RHEA:46608"/>
        <dbReference type="Rhea" id="RHEA-COMP:11060"/>
        <dbReference type="Rhea" id="RHEA-COMP:11605"/>
        <dbReference type="ChEBI" id="CHEBI:15378"/>
        <dbReference type="ChEBI" id="CHEBI:30013"/>
        <dbReference type="ChEBI" id="CHEBI:30616"/>
        <dbReference type="ChEBI" id="CHEBI:61977"/>
        <dbReference type="ChEBI" id="CHEBI:456216"/>
        <dbReference type="EC" id="2.7.11.1"/>
    </reaction>
</comment>
<dbReference type="Proteomes" id="UP000749646">
    <property type="component" value="Unassembled WGS sequence"/>
</dbReference>
<comment type="catalytic activity">
    <reaction evidence="8">
        <text>L-seryl-[protein] + ATP = O-phospho-L-seryl-[protein] + ADP + H(+)</text>
        <dbReference type="Rhea" id="RHEA:17989"/>
        <dbReference type="Rhea" id="RHEA-COMP:9863"/>
        <dbReference type="Rhea" id="RHEA-COMP:11604"/>
        <dbReference type="ChEBI" id="CHEBI:15378"/>
        <dbReference type="ChEBI" id="CHEBI:29999"/>
        <dbReference type="ChEBI" id="CHEBI:30616"/>
        <dbReference type="ChEBI" id="CHEBI:83421"/>
        <dbReference type="ChEBI" id="CHEBI:456216"/>
        <dbReference type="EC" id="2.7.11.1"/>
    </reaction>
</comment>
<evidence type="ECO:0000256" key="2">
    <source>
        <dbReference type="ARBA" id="ARBA00022527"/>
    </source>
</evidence>
<gene>
    <name evidence="12" type="primary">HRK1_1</name>
    <name evidence="12" type="ORF">BGZ65_002194</name>
</gene>